<evidence type="ECO:0000256" key="4">
    <source>
        <dbReference type="PIRSR" id="PIRSR600997-1"/>
    </source>
</evidence>
<dbReference type="EC" id="3.1.1.-" evidence="5"/>
<dbReference type="Proteomes" id="UP000588068">
    <property type="component" value="Unassembled WGS sequence"/>
</dbReference>
<dbReference type="PROSITE" id="PS00122">
    <property type="entry name" value="CARBOXYLESTERASE_B_1"/>
    <property type="match status" value="1"/>
</dbReference>
<dbReference type="GO" id="GO:0004104">
    <property type="term" value="F:cholinesterase activity"/>
    <property type="evidence" value="ECO:0007669"/>
    <property type="project" value="InterPro"/>
</dbReference>
<keyword evidence="8" id="KW-1185">Reference proteome</keyword>
<dbReference type="Pfam" id="PF00135">
    <property type="entry name" value="COesterase"/>
    <property type="match status" value="1"/>
</dbReference>
<feature type="active site" description="Acyl-ester intermediate" evidence="4">
    <location>
        <position position="222"/>
    </location>
</feature>
<feature type="signal peptide" evidence="5">
    <location>
        <begin position="1"/>
        <end position="23"/>
    </location>
</feature>
<keyword evidence="3" id="KW-1015">Disulfide bond</keyword>
<dbReference type="InterPro" id="IPR050654">
    <property type="entry name" value="AChE-related_enzymes"/>
</dbReference>
<name>A0A841HSX5_9GAMM</name>
<dbReference type="InterPro" id="IPR019826">
    <property type="entry name" value="Carboxylesterase_B_AS"/>
</dbReference>
<dbReference type="PANTHER" id="PTHR43918">
    <property type="entry name" value="ACETYLCHOLINESTERASE"/>
    <property type="match status" value="1"/>
</dbReference>
<dbReference type="AlphaFoldDB" id="A0A841HSX5"/>
<evidence type="ECO:0000313" key="7">
    <source>
        <dbReference type="EMBL" id="MBB6096501.1"/>
    </source>
</evidence>
<dbReference type="PANTHER" id="PTHR43918:SF4">
    <property type="entry name" value="CARBOXYLIC ESTER HYDROLASE"/>
    <property type="match status" value="1"/>
</dbReference>
<dbReference type="Gene3D" id="3.40.50.1820">
    <property type="entry name" value="alpha/beta hydrolase"/>
    <property type="match status" value="1"/>
</dbReference>
<dbReference type="RefSeq" id="WP_184335892.1">
    <property type="nucleotide sequence ID" value="NZ_JACHHZ010000008.1"/>
</dbReference>
<organism evidence="7 8">
    <name type="scientific">Povalibacter uvarum</name>
    <dbReference type="NCBI Taxonomy" id="732238"/>
    <lineage>
        <taxon>Bacteria</taxon>
        <taxon>Pseudomonadati</taxon>
        <taxon>Pseudomonadota</taxon>
        <taxon>Gammaproteobacteria</taxon>
        <taxon>Steroidobacterales</taxon>
        <taxon>Steroidobacteraceae</taxon>
        <taxon>Povalibacter</taxon>
    </lineage>
</organism>
<keyword evidence="2 5" id="KW-0378">Hydrolase</keyword>
<keyword evidence="5" id="KW-0732">Signal</keyword>
<dbReference type="PRINTS" id="PR00878">
    <property type="entry name" value="CHOLNESTRASE"/>
</dbReference>
<evidence type="ECO:0000256" key="1">
    <source>
        <dbReference type="ARBA" id="ARBA00005964"/>
    </source>
</evidence>
<feature type="chain" id="PRO_5033100585" description="Carboxylic ester hydrolase" evidence="5">
    <location>
        <begin position="24"/>
        <end position="530"/>
    </location>
</feature>
<evidence type="ECO:0000256" key="5">
    <source>
        <dbReference type="RuleBase" id="RU361235"/>
    </source>
</evidence>
<feature type="active site" description="Charge relay system" evidence="4">
    <location>
        <position position="435"/>
    </location>
</feature>
<dbReference type="SUPFAM" id="SSF53474">
    <property type="entry name" value="alpha/beta-Hydrolases"/>
    <property type="match status" value="1"/>
</dbReference>
<proteinExistence type="inferred from homology"/>
<protein>
    <recommendedName>
        <fullName evidence="5">Carboxylic ester hydrolase</fullName>
        <ecNumber evidence="5">3.1.1.-</ecNumber>
    </recommendedName>
</protein>
<reference evidence="7 8" key="1">
    <citation type="submission" date="2020-08" db="EMBL/GenBank/DDBJ databases">
        <title>Genomic Encyclopedia of Type Strains, Phase IV (KMG-IV): sequencing the most valuable type-strain genomes for metagenomic binning, comparative biology and taxonomic classification.</title>
        <authorList>
            <person name="Goeker M."/>
        </authorList>
    </citation>
    <scope>NUCLEOTIDE SEQUENCE [LARGE SCALE GENOMIC DNA]</scope>
    <source>
        <strain evidence="7 8">DSM 26723</strain>
    </source>
</reference>
<evidence type="ECO:0000256" key="2">
    <source>
        <dbReference type="ARBA" id="ARBA00022801"/>
    </source>
</evidence>
<dbReference type="InterPro" id="IPR019819">
    <property type="entry name" value="Carboxylesterase_B_CS"/>
</dbReference>
<feature type="active site" description="Charge relay system" evidence="4">
    <location>
        <position position="344"/>
    </location>
</feature>
<feature type="domain" description="Carboxylesterase type B" evidence="6">
    <location>
        <begin position="29"/>
        <end position="501"/>
    </location>
</feature>
<dbReference type="EMBL" id="JACHHZ010000008">
    <property type="protein sequence ID" value="MBB6096501.1"/>
    <property type="molecule type" value="Genomic_DNA"/>
</dbReference>
<comment type="similarity">
    <text evidence="1 5">Belongs to the type-B carboxylesterase/lipase family.</text>
</comment>
<gene>
    <name evidence="7" type="ORF">HNQ60_005423</name>
</gene>
<dbReference type="PROSITE" id="PS00941">
    <property type="entry name" value="CARBOXYLESTERASE_B_2"/>
    <property type="match status" value="1"/>
</dbReference>
<dbReference type="InterPro" id="IPR029058">
    <property type="entry name" value="AB_hydrolase_fold"/>
</dbReference>
<sequence>MTIRAACLVGILVLAANGAPLLAASPTAPFVGTKAGTLRGVREDAVDVFRGVPYAEAPVGALRWRAPVAAKSWSGVRPAIEYGASCYQEWPARTFGPYTSEFVDTPRPSEDCLYLNVWSPAQRTAKVPVMVWIHGGGFSGGSGALSIYDGTHLASQGIMVVTINYRVGPFGFLAHPELTREARGTAAGNYGLQDMIAALRWVQDNAAAFGGDAANVTIMGQSAGAMAVNALVASPQAKGLFARAIAQSGSGMGIPAIPLAEAENNGERLFKATGAATLTELRALPPEKIQSANPFYFGSPPPGTPPRIELRPVLDGGVLPADYSQPGAPVASAVPIITGFNADEFMPSNEVTAAEFQQSVRARYGADADRLLSLYPHATNEEAAQSARALVRDVYMTATYRWAVEHSRIGGRPVYAYLFTHPSPVAKPPGFGTFHSSEIPYLFGVLDRNHRPYDDRDEQIAKQLQSYWLSFIRTGDPNGGPGARWNPVDRNVVQVMGLGDDAGPRPPVSSNQRFQALMTYADSGGRLSIR</sequence>
<dbReference type="InterPro" id="IPR002018">
    <property type="entry name" value="CarbesteraseB"/>
</dbReference>
<comment type="caution">
    <text evidence="7">The sequence shown here is derived from an EMBL/GenBank/DDBJ whole genome shotgun (WGS) entry which is preliminary data.</text>
</comment>
<dbReference type="InterPro" id="IPR000997">
    <property type="entry name" value="Cholinesterase"/>
</dbReference>
<evidence type="ECO:0000256" key="3">
    <source>
        <dbReference type="ARBA" id="ARBA00023157"/>
    </source>
</evidence>
<accession>A0A841HSX5</accession>
<evidence type="ECO:0000259" key="6">
    <source>
        <dbReference type="Pfam" id="PF00135"/>
    </source>
</evidence>
<evidence type="ECO:0000313" key="8">
    <source>
        <dbReference type="Proteomes" id="UP000588068"/>
    </source>
</evidence>